<accession>C1E2L7</accession>
<dbReference type="Proteomes" id="UP000002009">
    <property type="component" value="Chromosome 3"/>
</dbReference>
<dbReference type="GO" id="GO:0016020">
    <property type="term" value="C:membrane"/>
    <property type="evidence" value="ECO:0007669"/>
    <property type="project" value="UniProtKB-SubCell"/>
</dbReference>
<dbReference type="PANTHER" id="PTHR13906">
    <property type="entry name" value="PORCUPINE"/>
    <property type="match status" value="1"/>
</dbReference>
<feature type="transmembrane region" description="Helical" evidence="7">
    <location>
        <begin position="98"/>
        <end position="118"/>
    </location>
</feature>
<dbReference type="STRING" id="296587.C1E2L7"/>
<dbReference type="KEGG" id="mis:MICPUN_93794"/>
<evidence type="ECO:0000256" key="1">
    <source>
        <dbReference type="ARBA" id="ARBA00004141"/>
    </source>
</evidence>
<feature type="transmembrane region" description="Helical" evidence="7">
    <location>
        <begin position="405"/>
        <end position="429"/>
    </location>
</feature>
<feature type="transmembrane region" description="Helical" evidence="7">
    <location>
        <begin position="170"/>
        <end position="193"/>
    </location>
</feature>
<feature type="transmembrane region" description="Helical" evidence="7">
    <location>
        <begin position="59"/>
        <end position="86"/>
    </location>
</feature>
<proteinExistence type="predicted"/>
<dbReference type="eggNOG" id="KOG2704">
    <property type="taxonomic scope" value="Eukaryota"/>
</dbReference>
<gene>
    <name evidence="8" type="ORF">MICPUN_93794</name>
</gene>
<dbReference type="AlphaFoldDB" id="C1E2L7"/>
<keyword evidence="5 7" id="KW-0472">Membrane</keyword>
<dbReference type="RefSeq" id="XP_002500677.1">
    <property type="nucleotide sequence ID" value="XM_002500631.1"/>
</dbReference>
<evidence type="ECO:0008006" key="10">
    <source>
        <dbReference type="Google" id="ProtNLM"/>
    </source>
</evidence>
<evidence type="ECO:0000256" key="7">
    <source>
        <dbReference type="SAM" id="Phobius"/>
    </source>
</evidence>
<dbReference type="EMBL" id="CP001324">
    <property type="protein sequence ID" value="ACO61935.1"/>
    <property type="molecule type" value="Genomic_DNA"/>
</dbReference>
<feature type="transmembrane region" description="Helical" evidence="7">
    <location>
        <begin position="435"/>
        <end position="456"/>
    </location>
</feature>
<feature type="transmembrane region" description="Helical" evidence="7">
    <location>
        <begin position="275"/>
        <end position="296"/>
    </location>
</feature>
<reference evidence="8 9" key="1">
    <citation type="journal article" date="2009" name="Science">
        <title>Green evolution and dynamic adaptations revealed by genomes of the marine picoeukaryotes Micromonas.</title>
        <authorList>
            <person name="Worden A.Z."/>
            <person name="Lee J.H."/>
            <person name="Mock T."/>
            <person name="Rouze P."/>
            <person name="Simmons M.P."/>
            <person name="Aerts A.L."/>
            <person name="Allen A.E."/>
            <person name="Cuvelier M.L."/>
            <person name="Derelle E."/>
            <person name="Everett M.V."/>
            <person name="Foulon E."/>
            <person name="Grimwood J."/>
            <person name="Gundlach H."/>
            <person name="Henrissat B."/>
            <person name="Napoli C."/>
            <person name="McDonald S.M."/>
            <person name="Parker M.S."/>
            <person name="Rombauts S."/>
            <person name="Salamov A."/>
            <person name="Von Dassow P."/>
            <person name="Badger J.H."/>
            <person name="Coutinho P.M."/>
            <person name="Demir E."/>
            <person name="Dubchak I."/>
            <person name="Gentemann C."/>
            <person name="Eikrem W."/>
            <person name="Gready J.E."/>
            <person name="John U."/>
            <person name="Lanier W."/>
            <person name="Lindquist E.A."/>
            <person name="Lucas S."/>
            <person name="Mayer K.F."/>
            <person name="Moreau H."/>
            <person name="Not F."/>
            <person name="Otillar R."/>
            <person name="Panaud O."/>
            <person name="Pangilinan J."/>
            <person name="Paulsen I."/>
            <person name="Piegu B."/>
            <person name="Poliakov A."/>
            <person name="Robbens S."/>
            <person name="Schmutz J."/>
            <person name="Toulza E."/>
            <person name="Wyss T."/>
            <person name="Zelensky A."/>
            <person name="Zhou K."/>
            <person name="Armbrust E.V."/>
            <person name="Bhattacharya D."/>
            <person name="Goodenough U.W."/>
            <person name="Van de Peer Y."/>
            <person name="Grigoriev I.V."/>
        </authorList>
    </citation>
    <scope>NUCLEOTIDE SEQUENCE [LARGE SCALE GENOMIC DNA]</scope>
    <source>
        <strain evidence="9">RCC299 / NOUM17</strain>
    </source>
</reference>
<dbReference type="InterPro" id="IPR049941">
    <property type="entry name" value="LPLAT_7/PORCN-like"/>
</dbReference>
<feature type="transmembrane region" description="Helical" evidence="7">
    <location>
        <begin position="130"/>
        <end position="149"/>
    </location>
</feature>
<dbReference type="OrthoDB" id="286734at2759"/>
<keyword evidence="6" id="KW-0012">Acyltransferase</keyword>
<evidence type="ECO:0000313" key="9">
    <source>
        <dbReference type="Proteomes" id="UP000002009"/>
    </source>
</evidence>
<dbReference type="GO" id="GO:0005783">
    <property type="term" value="C:endoplasmic reticulum"/>
    <property type="evidence" value="ECO:0007669"/>
    <property type="project" value="TreeGrafter"/>
</dbReference>
<keyword evidence="4 7" id="KW-1133">Transmembrane helix</keyword>
<evidence type="ECO:0000256" key="4">
    <source>
        <dbReference type="ARBA" id="ARBA00022989"/>
    </source>
</evidence>
<evidence type="ECO:0000313" key="8">
    <source>
        <dbReference type="EMBL" id="ACO61935.1"/>
    </source>
</evidence>
<dbReference type="PANTHER" id="PTHR13906:SF4">
    <property type="entry name" value="LYSOPHOSPHOLIPID ACYLTRANSFERASE 6"/>
    <property type="match status" value="1"/>
</dbReference>
<evidence type="ECO:0000256" key="2">
    <source>
        <dbReference type="ARBA" id="ARBA00022679"/>
    </source>
</evidence>
<evidence type="ECO:0000256" key="3">
    <source>
        <dbReference type="ARBA" id="ARBA00022692"/>
    </source>
</evidence>
<protein>
    <recommendedName>
        <fullName evidence="10">Lysophospholipid acyltransferase</fullName>
    </recommendedName>
</protein>
<evidence type="ECO:0000256" key="6">
    <source>
        <dbReference type="ARBA" id="ARBA00023315"/>
    </source>
</evidence>
<feature type="transmembrane region" description="Helical" evidence="7">
    <location>
        <begin position="216"/>
        <end position="237"/>
    </location>
</feature>
<sequence>MGDFDPYASMAEWQRGVVEPFAQMSGIPPGTVLFTFALWASLPLGAVFQLIPWPTLKNVYSFVSGVLLSLFAFGSSTYTCAVLGIFSYAAMVIDRKRCGYVVFAGSFAYLIYFHAFSASGEAWKAGNIDITGLLMVLTLKVTACALNYQDSGTIAESERNDFQRRRAVETLPGVIEYAGWLMFPCTLVVGPAIEFRDYHDWLHKKGVWGGKGCPSVWGRCALLVAYSQVFAAVHMIVMQYYTLGNTYLGADWNDKSVLQKFWELHILGQGSRGKYFFCWVWAEAACVAAGIGFSGYDHESGAPTWSGCTNVRPMGVEKAATFVEIPHHWNVQTGTWLRHYVYDRTTPRGKKPGFKQILITQVVSGVWHGLYAGYWLFFVSSAVFLQGSKSMFRWQRAHWPRRWNFLIDFPHWLLTTVGLNYLCGAFMLVTYEQCMAAWGSVYFIPHWIVLFMLVFGETFKGKRKPRVNAEVKTTVAVERVATNGDAPVESKKEQ</sequence>
<keyword evidence="9" id="KW-1185">Reference proteome</keyword>
<dbReference type="InParanoid" id="C1E2L7"/>
<dbReference type="FunCoup" id="C1E2L7">
    <property type="interactions" value="1564"/>
</dbReference>
<feature type="transmembrane region" description="Helical" evidence="7">
    <location>
        <begin position="366"/>
        <end position="385"/>
    </location>
</feature>
<dbReference type="GO" id="GO:0019432">
    <property type="term" value="P:triglyceride biosynthetic process"/>
    <property type="evidence" value="ECO:0007669"/>
    <property type="project" value="TreeGrafter"/>
</dbReference>
<dbReference type="Pfam" id="PF03062">
    <property type="entry name" value="MBOAT"/>
    <property type="match status" value="1"/>
</dbReference>
<feature type="transmembrane region" description="Helical" evidence="7">
    <location>
        <begin position="32"/>
        <end position="53"/>
    </location>
</feature>
<dbReference type="GeneID" id="8242299"/>
<dbReference type="GO" id="GO:0008654">
    <property type="term" value="P:phospholipid biosynthetic process"/>
    <property type="evidence" value="ECO:0007669"/>
    <property type="project" value="TreeGrafter"/>
</dbReference>
<name>C1E2L7_MICCC</name>
<keyword evidence="3 7" id="KW-0812">Transmembrane</keyword>
<organism evidence="8 9">
    <name type="scientific">Micromonas commoda (strain RCC299 / NOUM17 / CCMP2709)</name>
    <name type="common">Picoplanktonic green alga</name>
    <dbReference type="NCBI Taxonomy" id="296587"/>
    <lineage>
        <taxon>Eukaryota</taxon>
        <taxon>Viridiplantae</taxon>
        <taxon>Chlorophyta</taxon>
        <taxon>Mamiellophyceae</taxon>
        <taxon>Mamiellales</taxon>
        <taxon>Mamiellaceae</taxon>
        <taxon>Micromonas</taxon>
    </lineage>
</organism>
<dbReference type="GO" id="GO:0030258">
    <property type="term" value="P:lipid modification"/>
    <property type="evidence" value="ECO:0007669"/>
    <property type="project" value="TreeGrafter"/>
</dbReference>
<dbReference type="OMA" id="WHGTRPG"/>
<dbReference type="GO" id="GO:0016746">
    <property type="term" value="F:acyltransferase activity"/>
    <property type="evidence" value="ECO:0007669"/>
    <property type="project" value="UniProtKB-KW"/>
</dbReference>
<evidence type="ECO:0000256" key="5">
    <source>
        <dbReference type="ARBA" id="ARBA00023136"/>
    </source>
</evidence>
<keyword evidence="2" id="KW-0808">Transferase</keyword>
<comment type="subcellular location">
    <subcellularLocation>
        <location evidence="1">Membrane</location>
        <topology evidence="1">Multi-pass membrane protein</topology>
    </subcellularLocation>
</comment>
<dbReference type="InterPro" id="IPR004299">
    <property type="entry name" value="MBOAT_fam"/>
</dbReference>